<name>A0ACB9CZ26_CICIN</name>
<dbReference type="EMBL" id="CM042013">
    <property type="protein sequence ID" value="KAI3739584.1"/>
    <property type="molecule type" value="Genomic_DNA"/>
</dbReference>
<evidence type="ECO:0000313" key="1">
    <source>
        <dbReference type="EMBL" id="KAI3739584.1"/>
    </source>
</evidence>
<protein>
    <submittedName>
        <fullName evidence="1">Uncharacterized protein</fullName>
    </submittedName>
</protein>
<reference evidence="2" key="1">
    <citation type="journal article" date="2022" name="Mol. Ecol. Resour.">
        <title>The genomes of chicory, endive, great burdock and yacon provide insights into Asteraceae palaeo-polyploidization history and plant inulin production.</title>
        <authorList>
            <person name="Fan W."/>
            <person name="Wang S."/>
            <person name="Wang H."/>
            <person name="Wang A."/>
            <person name="Jiang F."/>
            <person name="Liu H."/>
            <person name="Zhao H."/>
            <person name="Xu D."/>
            <person name="Zhang Y."/>
        </authorList>
    </citation>
    <scope>NUCLEOTIDE SEQUENCE [LARGE SCALE GENOMIC DNA]</scope>
    <source>
        <strain evidence="2">cv. Punajuju</strain>
    </source>
</reference>
<organism evidence="1 2">
    <name type="scientific">Cichorium intybus</name>
    <name type="common">Chicory</name>
    <dbReference type="NCBI Taxonomy" id="13427"/>
    <lineage>
        <taxon>Eukaryota</taxon>
        <taxon>Viridiplantae</taxon>
        <taxon>Streptophyta</taxon>
        <taxon>Embryophyta</taxon>
        <taxon>Tracheophyta</taxon>
        <taxon>Spermatophyta</taxon>
        <taxon>Magnoliopsida</taxon>
        <taxon>eudicotyledons</taxon>
        <taxon>Gunneridae</taxon>
        <taxon>Pentapetalae</taxon>
        <taxon>asterids</taxon>
        <taxon>campanulids</taxon>
        <taxon>Asterales</taxon>
        <taxon>Asteraceae</taxon>
        <taxon>Cichorioideae</taxon>
        <taxon>Cichorieae</taxon>
        <taxon>Cichoriinae</taxon>
        <taxon>Cichorium</taxon>
    </lineage>
</organism>
<gene>
    <name evidence="1" type="ORF">L2E82_29993</name>
</gene>
<dbReference type="Proteomes" id="UP001055811">
    <property type="component" value="Linkage Group LG05"/>
</dbReference>
<evidence type="ECO:0000313" key="2">
    <source>
        <dbReference type="Proteomes" id="UP001055811"/>
    </source>
</evidence>
<reference evidence="1 2" key="2">
    <citation type="journal article" date="2022" name="Mol. Ecol. Resour.">
        <title>The genomes of chicory, endive, great burdock and yacon provide insights into Asteraceae paleo-polyploidization history and plant inulin production.</title>
        <authorList>
            <person name="Fan W."/>
            <person name="Wang S."/>
            <person name="Wang H."/>
            <person name="Wang A."/>
            <person name="Jiang F."/>
            <person name="Liu H."/>
            <person name="Zhao H."/>
            <person name="Xu D."/>
            <person name="Zhang Y."/>
        </authorList>
    </citation>
    <scope>NUCLEOTIDE SEQUENCE [LARGE SCALE GENOMIC DNA]</scope>
    <source>
        <strain evidence="2">cv. Punajuju</strain>
        <tissue evidence="1">Leaves</tissue>
    </source>
</reference>
<accession>A0ACB9CZ26</accession>
<sequence length="149" mass="16556">MKAFLDEPWLIRDGKRTVKVLVPRVDVKPPPPQVTVTPNVVVADGSRDEMLSVQNKRAAMQKKAAAASLVAEDYANLLLSIFDHQEGVHKSCSTGFTQEFERDDFSLRMSRIKSFAPASFGNQLDCTVMSDVPVSCPYKLPVIYAIKEI</sequence>
<comment type="caution">
    <text evidence="1">The sequence shown here is derived from an EMBL/GenBank/DDBJ whole genome shotgun (WGS) entry which is preliminary data.</text>
</comment>
<proteinExistence type="predicted"/>
<keyword evidence="2" id="KW-1185">Reference proteome</keyword>